<dbReference type="SUPFAM" id="SSF50998">
    <property type="entry name" value="Quinoprotein alcohol dehydrogenase-like"/>
    <property type="match status" value="1"/>
</dbReference>
<dbReference type="InterPro" id="IPR015943">
    <property type="entry name" value="WD40/YVTN_repeat-like_dom_sf"/>
</dbReference>
<gene>
    <name evidence="6" type="ORF">E3N88_27110</name>
</gene>
<dbReference type="InterPro" id="IPR007148">
    <property type="entry name" value="SSU_processome_Utp12"/>
</dbReference>
<protein>
    <recommendedName>
        <fullName evidence="5">Small-subunit processome Utp12 domain-containing protein</fullName>
    </recommendedName>
</protein>
<organism evidence="6 7">
    <name type="scientific">Mikania micrantha</name>
    <name type="common">bitter vine</name>
    <dbReference type="NCBI Taxonomy" id="192012"/>
    <lineage>
        <taxon>Eukaryota</taxon>
        <taxon>Viridiplantae</taxon>
        <taxon>Streptophyta</taxon>
        <taxon>Embryophyta</taxon>
        <taxon>Tracheophyta</taxon>
        <taxon>Spermatophyta</taxon>
        <taxon>Magnoliopsida</taxon>
        <taxon>eudicotyledons</taxon>
        <taxon>Gunneridae</taxon>
        <taxon>Pentapetalae</taxon>
        <taxon>asterids</taxon>
        <taxon>campanulids</taxon>
        <taxon>Asterales</taxon>
        <taxon>Asteraceae</taxon>
        <taxon>Asteroideae</taxon>
        <taxon>Heliantheae alliance</taxon>
        <taxon>Eupatorieae</taxon>
        <taxon>Mikania</taxon>
    </lineage>
</organism>
<dbReference type="PANTHER" id="PTHR45290:SF1">
    <property type="entry name" value="OS03G0300300 PROTEIN"/>
    <property type="match status" value="1"/>
</dbReference>
<name>A0A5N6MVS3_9ASTR</name>
<dbReference type="PROSITE" id="PS50082">
    <property type="entry name" value="WD_REPEATS_2"/>
    <property type="match status" value="2"/>
</dbReference>
<keyword evidence="7" id="KW-1185">Reference proteome</keyword>
<dbReference type="AlphaFoldDB" id="A0A5N6MVS3"/>
<dbReference type="Proteomes" id="UP000326396">
    <property type="component" value="Linkage Group LG4"/>
</dbReference>
<evidence type="ECO:0000256" key="3">
    <source>
        <dbReference type="PROSITE-ProRule" id="PRU00221"/>
    </source>
</evidence>
<feature type="compositionally biased region" description="Acidic residues" evidence="4">
    <location>
        <begin position="656"/>
        <end position="686"/>
    </location>
</feature>
<dbReference type="InterPro" id="IPR001680">
    <property type="entry name" value="WD40_rpt"/>
</dbReference>
<feature type="repeat" description="WD" evidence="3">
    <location>
        <begin position="282"/>
        <end position="324"/>
    </location>
</feature>
<feature type="compositionally biased region" description="Basic and acidic residues" evidence="4">
    <location>
        <begin position="644"/>
        <end position="655"/>
    </location>
</feature>
<evidence type="ECO:0000256" key="1">
    <source>
        <dbReference type="ARBA" id="ARBA00004604"/>
    </source>
</evidence>
<keyword evidence="3" id="KW-0853">WD repeat</keyword>
<reference evidence="6 7" key="1">
    <citation type="submission" date="2019-05" db="EMBL/GenBank/DDBJ databases">
        <title>Mikania micrantha, genome provides insights into the molecular mechanism of rapid growth.</title>
        <authorList>
            <person name="Liu B."/>
        </authorList>
    </citation>
    <scope>NUCLEOTIDE SEQUENCE [LARGE SCALE GENOMIC DNA]</scope>
    <source>
        <strain evidence="6">NLD-2019</strain>
        <tissue evidence="6">Leaf</tissue>
    </source>
</reference>
<dbReference type="OrthoDB" id="30195at2759"/>
<evidence type="ECO:0000313" key="6">
    <source>
        <dbReference type="EMBL" id="KAD4178519.1"/>
    </source>
</evidence>
<evidence type="ECO:0000256" key="4">
    <source>
        <dbReference type="SAM" id="MobiDB-lite"/>
    </source>
</evidence>
<dbReference type="SMART" id="SM00320">
    <property type="entry name" value="WD40"/>
    <property type="match status" value="4"/>
</dbReference>
<feature type="repeat" description="WD" evidence="3">
    <location>
        <begin position="100"/>
        <end position="130"/>
    </location>
</feature>
<feature type="region of interest" description="Disordered" evidence="4">
    <location>
        <begin position="39"/>
        <end position="64"/>
    </location>
</feature>
<dbReference type="PANTHER" id="PTHR45290">
    <property type="entry name" value="OS03G0300300 PROTEIN"/>
    <property type="match status" value="1"/>
</dbReference>
<dbReference type="Gene3D" id="2.130.10.10">
    <property type="entry name" value="YVTN repeat-like/Quinoprotein amine dehydrogenase"/>
    <property type="match status" value="1"/>
</dbReference>
<sequence length="686" mass="75561">MHLPSHLLGRYFWGKNVKNRSVRGNLNSQITTARVSFSNHFNNQQRRRGEEEEEEAPPHNHPGAAALLLRNSSSFESLRRPKQVYRFRMLSANIRDVLTSFSPSLDLLAISSGDGRIKIWDTIKGQVQSDFANIILTDETNFYGKPEGERMLVDYTCMKWLSLEKKKKRKIQSSLLILGTGGGDIFALDVSAGQLKWRVSDCHPGGATAISTPTNGSCVYTAGVDGMICELDPMTGNLLGKFKASAKAISSMSVSSDGKLLATAAAQLKIFSCSDHQKMQKFSGHPGAVRCMTFSGDGKYVISSAAGERYIAIWEIDGSKKKSACCVLAMDHPAIFIDSKSFGVDNLGLSVLAISEMGVCYLWSGTNIEELDKSKSTKVLASAEDDFSKNYKDAGPTIFSAKLQNFSKPVNWHVFVAHGMLIKPKFEKILVQCGTDIKLTSSMDGILLPLSQSHKSKKGLENQNHITALDRANTEGALLPVTKIFDAADAKSRDMPSLTKDDVAMDAPTVCLENRLRAEGILMSDNDLKSNTVLLSKLLKGVNLEAIVPQKQMRTAVSSMTPDDAYTSLKLLLSMWQSRSMNGQYILPWVCCILVHHGQYVKSEESASHLLDSLYKLTKSKGCVTRSLLQLSGRLQLLTAQTNKADDKGQILKQEEESEAEDDDEEELFYDEQDESSENTSDDNSN</sequence>
<evidence type="ECO:0000256" key="2">
    <source>
        <dbReference type="ARBA" id="ARBA00023242"/>
    </source>
</evidence>
<evidence type="ECO:0000313" key="7">
    <source>
        <dbReference type="Proteomes" id="UP000326396"/>
    </source>
</evidence>
<comment type="subcellular location">
    <subcellularLocation>
        <location evidence="1">Nucleus</location>
        <location evidence="1">Nucleolus</location>
    </subcellularLocation>
</comment>
<evidence type="ECO:0000259" key="5">
    <source>
        <dbReference type="Pfam" id="PF04003"/>
    </source>
</evidence>
<dbReference type="Pfam" id="PF00400">
    <property type="entry name" value="WD40"/>
    <property type="match status" value="2"/>
</dbReference>
<dbReference type="InterPro" id="IPR011047">
    <property type="entry name" value="Quinoprotein_ADH-like_sf"/>
</dbReference>
<keyword evidence="2" id="KW-0539">Nucleus</keyword>
<proteinExistence type="predicted"/>
<feature type="domain" description="Small-subunit processome Utp12" evidence="5">
    <location>
        <begin position="548"/>
        <end position="639"/>
    </location>
</feature>
<dbReference type="EMBL" id="SZYD01000014">
    <property type="protein sequence ID" value="KAD4178519.1"/>
    <property type="molecule type" value="Genomic_DNA"/>
</dbReference>
<accession>A0A5N6MVS3</accession>
<dbReference type="Pfam" id="PF04003">
    <property type="entry name" value="Utp12"/>
    <property type="match status" value="1"/>
</dbReference>
<comment type="caution">
    <text evidence="6">The sequence shown here is derived from an EMBL/GenBank/DDBJ whole genome shotgun (WGS) entry which is preliminary data.</text>
</comment>
<feature type="region of interest" description="Disordered" evidence="4">
    <location>
        <begin position="644"/>
        <end position="686"/>
    </location>
</feature>
<dbReference type="GO" id="GO:0005730">
    <property type="term" value="C:nucleolus"/>
    <property type="evidence" value="ECO:0007669"/>
    <property type="project" value="UniProtKB-SubCell"/>
</dbReference>